<keyword evidence="3" id="KW-1185">Reference proteome</keyword>
<dbReference type="RefSeq" id="WP_393175971.1">
    <property type="nucleotide sequence ID" value="NZ_JBICRM010000046.1"/>
</dbReference>
<keyword evidence="1" id="KW-1133">Transmembrane helix</keyword>
<keyword evidence="1" id="KW-0812">Transmembrane</keyword>
<dbReference type="Proteomes" id="UP001603978">
    <property type="component" value="Unassembled WGS sequence"/>
</dbReference>
<reference evidence="2 3" key="1">
    <citation type="submission" date="2024-10" db="EMBL/GenBank/DDBJ databases">
        <authorList>
            <person name="Topkara A.R."/>
            <person name="Saygin H."/>
        </authorList>
    </citation>
    <scope>NUCLEOTIDE SEQUENCE [LARGE SCALE GENOMIC DNA]</scope>
    <source>
        <strain evidence="2 3">M3C6</strain>
    </source>
</reference>
<dbReference type="EMBL" id="JBICRM010000046">
    <property type="protein sequence ID" value="MFG1710315.1"/>
    <property type="molecule type" value="Genomic_DNA"/>
</dbReference>
<protein>
    <submittedName>
        <fullName evidence="2">Uncharacterized protein</fullName>
    </submittedName>
</protein>
<evidence type="ECO:0000256" key="1">
    <source>
        <dbReference type="SAM" id="Phobius"/>
    </source>
</evidence>
<gene>
    <name evidence="2" type="ORF">ACFLIM_44820</name>
</gene>
<comment type="caution">
    <text evidence="2">The sequence shown here is derived from an EMBL/GenBank/DDBJ whole genome shotgun (WGS) entry which is preliminary data.</text>
</comment>
<sequence length="44" mass="4776">MKSLPDQRGGLMRPSVSRLIAYVSARVPLAGTVTAVATWLIVHR</sequence>
<evidence type="ECO:0000313" key="3">
    <source>
        <dbReference type="Proteomes" id="UP001603978"/>
    </source>
</evidence>
<proteinExistence type="predicted"/>
<accession>A0ABW7ASB4</accession>
<organism evidence="2 3">
    <name type="scientific">Nonomuraea marmarensis</name>
    <dbReference type="NCBI Taxonomy" id="3351344"/>
    <lineage>
        <taxon>Bacteria</taxon>
        <taxon>Bacillati</taxon>
        <taxon>Actinomycetota</taxon>
        <taxon>Actinomycetes</taxon>
        <taxon>Streptosporangiales</taxon>
        <taxon>Streptosporangiaceae</taxon>
        <taxon>Nonomuraea</taxon>
    </lineage>
</organism>
<keyword evidence="1" id="KW-0472">Membrane</keyword>
<evidence type="ECO:0000313" key="2">
    <source>
        <dbReference type="EMBL" id="MFG1710315.1"/>
    </source>
</evidence>
<name>A0ABW7ASB4_9ACTN</name>
<feature type="transmembrane region" description="Helical" evidence="1">
    <location>
        <begin position="20"/>
        <end position="42"/>
    </location>
</feature>